<dbReference type="InterPro" id="IPR037217">
    <property type="entry name" value="Trp/Indoleamine_2_3_dOase-like"/>
</dbReference>
<evidence type="ECO:0000313" key="4">
    <source>
        <dbReference type="Proteomes" id="UP000250434"/>
    </source>
</evidence>
<keyword evidence="4" id="KW-1185">Reference proteome</keyword>
<keyword evidence="1" id="KW-0479">Metal-binding</keyword>
<gene>
    <name evidence="3" type="ORF">A4R43_06715</name>
</gene>
<dbReference type="Gene3D" id="1.20.58.480">
    <property type="match status" value="1"/>
</dbReference>
<dbReference type="AlphaFoldDB" id="A0A344L2I6"/>
<protein>
    <recommendedName>
        <fullName evidence="5">Indoleamine 2,3-dioxygenase</fullName>
    </recommendedName>
</protein>
<dbReference type="RefSeq" id="WP_113691531.1">
    <property type="nucleotide sequence ID" value="NZ_CP015163.1"/>
</dbReference>
<reference evidence="3 4" key="1">
    <citation type="submission" date="2016-04" db="EMBL/GenBank/DDBJ databases">
        <title>Complete genome sequence and analysis of deep-sea sediment isolate, Amycolatopsis sp. WP1.</title>
        <authorList>
            <person name="Wang H."/>
            <person name="Chen S."/>
            <person name="Wu Q."/>
        </authorList>
    </citation>
    <scope>NUCLEOTIDE SEQUENCE [LARGE SCALE GENOMIC DNA]</scope>
    <source>
        <strain evidence="3 4">WP1</strain>
    </source>
</reference>
<dbReference type="PANTHER" id="PTHR28657:SF5">
    <property type="entry name" value="INDOLEAMINE 2,3-DIOXYGENASE"/>
    <property type="match status" value="1"/>
</dbReference>
<dbReference type="SUPFAM" id="SSF140959">
    <property type="entry name" value="Indolic compounds 2,3-dioxygenase-like"/>
    <property type="match status" value="1"/>
</dbReference>
<evidence type="ECO:0008006" key="5">
    <source>
        <dbReference type="Google" id="ProtNLM"/>
    </source>
</evidence>
<keyword evidence="2" id="KW-0408">Iron</keyword>
<dbReference type="GO" id="GO:0019441">
    <property type="term" value="P:L-tryptophan catabolic process to kynurenine"/>
    <property type="evidence" value="ECO:0007669"/>
    <property type="project" value="InterPro"/>
</dbReference>
<dbReference type="PANTHER" id="PTHR28657">
    <property type="entry name" value="INDOLEAMINE 2,3-DIOXYGENASE"/>
    <property type="match status" value="1"/>
</dbReference>
<organism evidence="3 4">
    <name type="scientific">Amycolatopsis albispora</name>
    <dbReference type="NCBI Taxonomy" id="1804986"/>
    <lineage>
        <taxon>Bacteria</taxon>
        <taxon>Bacillati</taxon>
        <taxon>Actinomycetota</taxon>
        <taxon>Actinomycetes</taxon>
        <taxon>Pseudonocardiales</taxon>
        <taxon>Pseudonocardiaceae</taxon>
        <taxon>Amycolatopsis</taxon>
    </lineage>
</organism>
<dbReference type="GO" id="GO:0005737">
    <property type="term" value="C:cytoplasm"/>
    <property type="evidence" value="ECO:0007669"/>
    <property type="project" value="TreeGrafter"/>
</dbReference>
<proteinExistence type="predicted"/>
<evidence type="ECO:0000256" key="1">
    <source>
        <dbReference type="ARBA" id="ARBA00022723"/>
    </source>
</evidence>
<dbReference type="GO" id="GO:0020037">
    <property type="term" value="F:heme binding"/>
    <property type="evidence" value="ECO:0007669"/>
    <property type="project" value="InterPro"/>
</dbReference>
<dbReference type="Pfam" id="PF01231">
    <property type="entry name" value="IDO"/>
    <property type="match status" value="1"/>
</dbReference>
<dbReference type="PROSITE" id="PS00876">
    <property type="entry name" value="IDO_1"/>
    <property type="match status" value="1"/>
</dbReference>
<name>A0A344L2I6_9PSEU</name>
<dbReference type="OrthoDB" id="505370at2"/>
<dbReference type="GO" id="GO:0046872">
    <property type="term" value="F:metal ion binding"/>
    <property type="evidence" value="ECO:0007669"/>
    <property type="project" value="UniProtKB-KW"/>
</dbReference>
<dbReference type="GO" id="GO:0033754">
    <property type="term" value="F:indoleamine 2,3-dioxygenase activity"/>
    <property type="evidence" value="ECO:0007669"/>
    <property type="project" value="TreeGrafter"/>
</dbReference>
<evidence type="ECO:0000256" key="2">
    <source>
        <dbReference type="ARBA" id="ARBA00023004"/>
    </source>
</evidence>
<dbReference type="KEGG" id="aab:A4R43_06715"/>
<dbReference type="Proteomes" id="UP000250434">
    <property type="component" value="Chromosome"/>
</dbReference>
<accession>A0A344L2I6</accession>
<evidence type="ECO:0000313" key="3">
    <source>
        <dbReference type="EMBL" id="AXB42260.1"/>
    </source>
</evidence>
<sequence length="373" mass="40971">MVIKAFHEYGVDEHRGFLPAADPLDRLPPYFTPWEDTARDIGALLMTGRMREAVAALPELSPDALTTEAERERAMLLLVCLANAHVWASDPPAANVPAPLARPLHRLATGLDRPPIIAHASIVLANWRRLDPARPLGMDNIDTQVTFLGGVDEKWFYLATAGVELTGAPGLELLAEGQEAVADDDAARLTTCLDRLRVVLDRTIQAFLDVERWCDPYVFYHRIRRFLTGWDGVTLDGTGTAPHVLAGGSAAQSSLIQSFDAGLGIRHDHPLTAEFLGRMRQSMPRGHRRFLHDLETGPSIRAYALGAGHPPLAEAYRAAVRTLTDLRGRHIGLTGRYISRFERGEGKGTGGSDFVTMLRRAREETEAAKAPEN</sequence>
<dbReference type="InterPro" id="IPR000898">
    <property type="entry name" value="Indolamine_dOase"/>
</dbReference>
<dbReference type="EMBL" id="CP015163">
    <property type="protein sequence ID" value="AXB42260.1"/>
    <property type="molecule type" value="Genomic_DNA"/>
</dbReference>